<evidence type="ECO:0000256" key="12">
    <source>
        <dbReference type="ARBA" id="ARBA00031158"/>
    </source>
</evidence>
<dbReference type="AlphaFoldDB" id="A0A917R3W0"/>
<evidence type="ECO:0000256" key="11">
    <source>
        <dbReference type="ARBA" id="ARBA00029939"/>
    </source>
</evidence>
<evidence type="ECO:0000313" key="17">
    <source>
        <dbReference type="Proteomes" id="UP000645217"/>
    </source>
</evidence>
<dbReference type="Proteomes" id="UP000645217">
    <property type="component" value="Unassembled WGS sequence"/>
</dbReference>
<sequence length="436" mass="47495">MTHVHDLAGIGFGPSNLALAVALSERDGAPLDAVFLEKQPRFGWHRDMLIDGATMQVSFLKDLATMRNPLSRHGFINYLHAKGRLADFINLKTVYPTRVEFHDYLSWVAADFAGQVRYGAEVVTVRPVQDADGVVRLLDVVVQSGGPDGELTTYRARNLVVAAGLRPALPEGVLPGARVWHSRELLSRLAALPAPPRRFVVVGAGQSGAEVAEHLHTRYPQAEVCAVFARYGYSPADDSPFANRIFDPAAVDDFYDAPEGVKRMLLGYHANTNYAVVDLDLLRELYRRVYEERAAGTERLRVMNMSRVGEVREEDSHVTVTVRSLATGREERLRADAVVYATGYRPVDPLDLLGAAGAYCLRDEHGGLQVGRDHRVRTGPGMRCGIYLQGATEHTHGITSTLLSTTAVRAGEIVRSITGAAARPPVPAAASPTAVT</sequence>
<reference evidence="16" key="2">
    <citation type="submission" date="2020-09" db="EMBL/GenBank/DDBJ databases">
        <authorList>
            <person name="Sun Q."/>
            <person name="Ohkuma M."/>
        </authorList>
    </citation>
    <scope>NUCLEOTIDE SEQUENCE</scope>
    <source>
        <strain evidence="16">JCM 13064</strain>
    </source>
</reference>
<reference evidence="16" key="1">
    <citation type="journal article" date="2014" name="Int. J. Syst. Evol. Microbiol.">
        <title>Complete genome sequence of Corynebacterium casei LMG S-19264T (=DSM 44701T), isolated from a smear-ripened cheese.</title>
        <authorList>
            <consortium name="US DOE Joint Genome Institute (JGI-PGF)"/>
            <person name="Walter F."/>
            <person name="Albersmeier A."/>
            <person name="Kalinowski J."/>
            <person name="Ruckert C."/>
        </authorList>
    </citation>
    <scope>NUCLEOTIDE SEQUENCE</scope>
    <source>
        <strain evidence="16">JCM 13064</strain>
    </source>
</reference>
<protein>
    <recommendedName>
        <fullName evidence="5">L-lysine N6-monooxygenase MbtG</fullName>
        <ecNumber evidence="4">1.14.13.59</ecNumber>
    </recommendedName>
    <alternativeName>
        <fullName evidence="14">Lysine 6-N-hydroxylase</fullName>
    </alternativeName>
    <alternativeName>
        <fullName evidence="13">Lysine N6-hydroxylase</fullName>
    </alternativeName>
    <alternativeName>
        <fullName evidence="11">Lysine-N-oxygenase</fullName>
    </alternativeName>
    <alternativeName>
        <fullName evidence="12">Mycobactin synthase protein G</fullName>
    </alternativeName>
</protein>
<organism evidence="16 17">
    <name type="scientific">Sphaerisporangium melleum</name>
    <dbReference type="NCBI Taxonomy" id="321316"/>
    <lineage>
        <taxon>Bacteria</taxon>
        <taxon>Bacillati</taxon>
        <taxon>Actinomycetota</taxon>
        <taxon>Actinomycetes</taxon>
        <taxon>Streptosporangiales</taxon>
        <taxon>Streptosporangiaceae</taxon>
        <taxon>Sphaerisporangium</taxon>
    </lineage>
</organism>
<evidence type="ECO:0000256" key="9">
    <source>
        <dbReference type="ARBA" id="ARBA00023002"/>
    </source>
</evidence>
<comment type="cofactor">
    <cofactor evidence="1">
        <name>FAD</name>
        <dbReference type="ChEBI" id="CHEBI:57692"/>
    </cofactor>
</comment>
<dbReference type="EC" id="1.14.13.59" evidence="4"/>
<evidence type="ECO:0000256" key="1">
    <source>
        <dbReference type="ARBA" id="ARBA00001974"/>
    </source>
</evidence>
<evidence type="ECO:0000256" key="14">
    <source>
        <dbReference type="ARBA" id="ARBA00032738"/>
    </source>
</evidence>
<evidence type="ECO:0000256" key="13">
    <source>
        <dbReference type="ARBA" id="ARBA00032493"/>
    </source>
</evidence>
<dbReference type="PANTHER" id="PTHR42802">
    <property type="entry name" value="MONOOXYGENASE"/>
    <property type="match status" value="1"/>
</dbReference>
<dbReference type="GO" id="GO:0047091">
    <property type="term" value="F:L-lysine 6-monooxygenase (NADPH) activity"/>
    <property type="evidence" value="ECO:0007669"/>
    <property type="project" value="UniProtKB-EC"/>
</dbReference>
<dbReference type="Gene3D" id="3.50.50.60">
    <property type="entry name" value="FAD/NAD(P)-binding domain"/>
    <property type="match status" value="1"/>
</dbReference>
<evidence type="ECO:0000256" key="7">
    <source>
        <dbReference type="ARBA" id="ARBA00022827"/>
    </source>
</evidence>
<comment type="caution">
    <text evidence="16">The sequence shown here is derived from an EMBL/GenBank/DDBJ whole genome shotgun (WGS) entry which is preliminary data.</text>
</comment>
<keyword evidence="10" id="KW-0503">Monooxygenase</keyword>
<accession>A0A917R3W0</accession>
<evidence type="ECO:0000256" key="2">
    <source>
        <dbReference type="ARBA" id="ARBA00004924"/>
    </source>
</evidence>
<dbReference type="PANTHER" id="PTHR42802:SF1">
    <property type="entry name" value="L-ORNITHINE N(5)-MONOOXYGENASE"/>
    <property type="match status" value="1"/>
</dbReference>
<dbReference type="InterPro" id="IPR025700">
    <property type="entry name" value="Lys/Orn_oxygenase"/>
</dbReference>
<evidence type="ECO:0000256" key="3">
    <source>
        <dbReference type="ARBA" id="ARBA00007588"/>
    </source>
</evidence>
<evidence type="ECO:0000256" key="6">
    <source>
        <dbReference type="ARBA" id="ARBA00022630"/>
    </source>
</evidence>
<comment type="similarity">
    <text evidence="3">Belongs to the lysine N(6)-hydroxylase/L-ornithine N(5)-oxygenase family.</text>
</comment>
<proteinExistence type="inferred from homology"/>
<comment type="catalytic activity">
    <reaction evidence="15">
        <text>L-lysine + NADPH + O2 = N(6)-hydroxy-L-lysine + NADP(+) + H2O</text>
        <dbReference type="Rhea" id="RHEA:23228"/>
        <dbReference type="ChEBI" id="CHEBI:15377"/>
        <dbReference type="ChEBI" id="CHEBI:15379"/>
        <dbReference type="ChEBI" id="CHEBI:32551"/>
        <dbReference type="ChEBI" id="CHEBI:57783"/>
        <dbReference type="ChEBI" id="CHEBI:57820"/>
        <dbReference type="ChEBI" id="CHEBI:58349"/>
        <dbReference type="EC" id="1.14.13.59"/>
    </reaction>
</comment>
<keyword evidence="7" id="KW-0274">FAD</keyword>
<dbReference type="InterPro" id="IPR036188">
    <property type="entry name" value="FAD/NAD-bd_sf"/>
</dbReference>
<evidence type="ECO:0000256" key="15">
    <source>
        <dbReference type="ARBA" id="ARBA00048407"/>
    </source>
</evidence>
<evidence type="ECO:0000256" key="5">
    <source>
        <dbReference type="ARBA" id="ARBA00016406"/>
    </source>
</evidence>
<dbReference type="EMBL" id="BMNT01000016">
    <property type="protein sequence ID" value="GGK87466.1"/>
    <property type="molecule type" value="Genomic_DNA"/>
</dbReference>
<evidence type="ECO:0000256" key="8">
    <source>
        <dbReference type="ARBA" id="ARBA00022857"/>
    </source>
</evidence>
<keyword evidence="8" id="KW-0521">NADP</keyword>
<gene>
    <name evidence="16" type="ORF">GCM10007964_32520</name>
</gene>
<keyword evidence="17" id="KW-1185">Reference proteome</keyword>
<dbReference type="Pfam" id="PF13434">
    <property type="entry name" value="Lys_Orn_oxgnase"/>
    <property type="match status" value="1"/>
</dbReference>
<name>A0A917R3W0_9ACTN</name>
<evidence type="ECO:0000313" key="16">
    <source>
        <dbReference type="EMBL" id="GGK87466.1"/>
    </source>
</evidence>
<dbReference type="PRINTS" id="PR00368">
    <property type="entry name" value="FADPNR"/>
</dbReference>
<evidence type="ECO:0000256" key="10">
    <source>
        <dbReference type="ARBA" id="ARBA00023033"/>
    </source>
</evidence>
<keyword evidence="9" id="KW-0560">Oxidoreductase</keyword>
<comment type="pathway">
    <text evidence="2">Siderophore biosynthesis.</text>
</comment>
<keyword evidence="6" id="KW-0285">Flavoprotein</keyword>
<dbReference type="RefSeq" id="WP_189163844.1">
    <property type="nucleotide sequence ID" value="NZ_BMNT01000016.1"/>
</dbReference>
<dbReference type="SUPFAM" id="SSF51905">
    <property type="entry name" value="FAD/NAD(P)-binding domain"/>
    <property type="match status" value="2"/>
</dbReference>
<evidence type="ECO:0000256" key="4">
    <source>
        <dbReference type="ARBA" id="ARBA00013076"/>
    </source>
</evidence>